<evidence type="ECO:0000313" key="2">
    <source>
        <dbReference type="Proteomes" id="UP000233276"/>
    </source>
</evidence>
<dbReference type="Pfam" id="PF18144">
    <property type="entry name" value="SMODS"/>
    <property type="match status" value="1"/>
</dbReference>
<evidence type="ECO:0000313" key="1">
    <source>
        <dbReference type="EMBL" id="AUG28101.1"/>
    </source>
</evidence>
<organism evidence="1 2">
    <name type="scientific">Microbacterium hominis</name>
    <dbReference type="NCBI Taxonomy" id="162426"/>
    <lineage>
        <taxon>Bacteria</taxon>
        <taxon>Bacillati</taxon>
        <taxon>Actinomycetota</taxon>
        <taxon>Actinomycetes</taxon>
        <taxon>Micrococcales</taxon>
        <taxon>Microbacteriaceae</taxon>
        <taxon>Microbacterium</taxon>
    </lineage>
</organism>
<evidence type="ECO:0008006" key="3">
    <source>
        <dbReference type="Google" id="ProtNLM"/>
    </source>
</evidence>
<dbReference type="EMBL" id="CP025299">
    <property type="protein sequence ID" value="AUG28101.1"/>
    <property type="molecule type" value="Genomic_DNA"/>
</dbReference>
<sequence length="318" mass="35028">MTVLESFATLQSVVDADVKVVQIARDRRDTFTSALLTAPDVKVVWGSGSLARSTQLQPVHDVDLVVEFDQDEHPDWGEDGGSAEEAIERCHDLVNDLLSVSHGSRAQLVRLIRTADRNRAAKCFVDPPEQDNAFTVDVMPALRRPDGILIPFKKEERWSLADPEYLINEVARRQQDWSLFRPLVRVLKYWSRQHEDVTGTVKSLVMEVLALDCLSVSNNRPEALKNFFVNASTHSLRVEDPAELSGLIQPSLDVAGLRRSLEDAAADAVAALRAVASNDQPAATRHWQSVFGTAFPLVLPPGGAGETGPRPVRDSPQG</sequence>
<dbReference type="RefSeq" id="WP_005054599.1">
    <property type="nucleotide sequence ID" value="NZ_CP025299.1"/>
</dbReference>
<dbReference type="Proteomes" id="UP000233276">
    <property type="component" value="Chromosome"/>
</dbReference>
<dbReference type="SUPFAM" id="SSF81301">
    <property type="entry name" value="Nucleotidyltransferase"/>
    <property type="match status" value="1"/>
</dbReference>
<gene>
    <name evidence="1" type="ORF">CXR34_00575</name>
</gene>
<dbReference type="InterPro" id="IPR043519">
    <property type="entry name" value="NT_sf"/>
</dbReference>
<accession>A0A2K9D7K1</accession>
<proteinExistence type="predicted"/>
<name>A0A2K9D7K1_9MICO</name>
<reference evidence="1 2" key="1">
    <citation type="submission" date="2017-12" db="EMBL/GenBank/DDBJ databases">
        <title>Isolation and characterization of estrogens degradatiion strain Microbacterium hominis SJTG1.</title>
        <authorList>
            <person name="Xiong W."/>
            <person name="Yin C."/>
            <person name="Zheng D."/>
            <person name="Liang R."/>
        </authorList>
    </citation>
    <scope>NUCLEOTIDE SEQUENCE [LARGE SCALE GENOMIC DNA]</scope>
    <source>
        <strain evidence="1 2">SJTG1</strain>
    </source>
</reference>
<protein>
    <recommendedName>
        <fullName evidence="3">Nucleotidyltransferase</fullName>
    </recommendedName>
</protein>
<dbReference type="AlphaFoldDB" id="A0A2K9D7K1"/>
<dbReference type="KEGG" id="mhos:CXR34_00575"/>